<accession>A0A6J5PJ92</accession>
<dbReference type="EMBL" id="LR796873">
    <property type="protein sequence ID" value="CAB4171563.1"/>
    <property type="molecule type" value="Genomic_DNA"/>
</dbReference>
<protein>
    <submittedName>
        <fullName evidence="1">Uncharacterized protein</fullName>
    </submittedName>
</protein>
<dbReference type="EMBL" id="LR798461">
    <property type="protein sequence ID" value="CAB5238570.1"/>
    <property type="molecule type" value="Genomic_DNA"/>
</dbReference>
<sequence length="547" mass="56886">MDAATWNINLSDETAKGFLASADGESLAQTPAFIRRDGRDRSARFLSPTTDGTFDDAQVDSASLVEVAIGDPDDPPTSGAFTITFGANTTSSLAFDASAATVSTALNLLASVVSAGGVSVSKDGGLYIVSFTTVGARSMMVLNKGTLSPAIVATNNVLEVQTGDASTIEVQVVVLKKGYLAYSSNFTQDASGSISQTNVQTGTASVPQITRIAISGKVKGGSWILDAGQLQNVKIYCPTGPTAFVAGGYFILGDSNGSVGVWIDAGASTMPAAVAACDRSIAITGVLTGDTATQVATKLTVFLDADSEFVATSSAGIITLTQTYNGTRQSPTTSGAYGVAETLPGYAISASFPYDATAQTISAQLGSLYYVTKVSSKSWELVARLPGTQAGFTLTSNLLWQLTWSGTLSLSTWAMYVEFAIAATDEITRTFEIQITEPSEAPIKALSIPCTIRRDVIDVGNLTTATTSTFGYFNGTITGYTGGTATDLDSLVTTNRAVPCLLAFDHASYGGKVFKLRTGTDAEASPSIIRPDDYNASTNAKVWQAFQ</sequence>
<evidence type="ECO:0000313" key="1">
    <source>
        <dbReference type="EMBL" id="CAB4171563.1"/>
    </source>
</evidence>
<gene>
    <name evidence="2" type="ORF">UFOVP1547_54</name>
    <name evidence="1" type="ORF">UFOVP930_2</name>
</gene>
<organism evidence="1">
    <name type="scientific">uncultured Caudovirales phage</name>
    <dbReference type="NCBI Taxonomy" id="2100421"/>
    <lineage>
        <taxon>Viruses</taxon>
        <taxon>Duplodnaviria</taxon>
        <taxon>Heunggongvirae</taxon>
        <taxon>Uroviricota</taxon>
        <taxon>Caudoviricetes</taxon>
        <taxon>Peduoviridae</taxon>
        <taxon>Maltschvirus</taxon>
        <taxon>Maltschvirus maltsch</taxon>
    </lineage>
</organism>
<name>A0A6J5PJ92_9CAUD</name>
<evidence type="ECO:0000313" key="2">
    <source>
        <dbReference type="EMBL" id="CAB5238570.1"/>
    </source>
</evidence>
<proteinExistence type="predicted"/>
<reference evidence="1" key="1">
    <citation type="submission" date="2020-05" db="EMBL/GenBank/DDBJ databases">
        <authorList>
            <person name="Chiriac C."/>
            <person name="Salcher M."/>
            <person name="Ghai R."/>
            <person name="Kavagutti S V."/>
        </authorList>
    </citation>
    <scope>NUCLEOTIDE SEQUENCE</scope>
</reference>